<protein>
    <recommendedName>
        <fullName evidence="2">Nephrocystin 3-like N-terminal domain-containing protein</fullName>
    </recommendedName>
</protein>
<dbReference type="PANTHER" id="PTHR10039">
    <property type="entry name" value="AMELOGENIN"/>
    <property type="match status" value="1"/>
</dbReference>
<evidence type="ECO:0000259" key="2">
    <source>
        <dbReference type="Pfam" id="PF24883"/>
    </source>
</evidence>
<sequence length="183" mass="20485">MAAMPVAGIADTRSHRQMFGDNVAISGGQFYQANDIYVAPSAFHNLSQRVDPPRCHPNTRIEILQAIHNWIMQYAQDRESWILWLSGAAGAGKSAIMQSIVKQILLHYHSIVSVAGFFFYRGDSTRNIIDSVIPTLAYQLIQQVLQTSDDVLTTIANNPFIFKQSLEAQLRELIITLRNTAPN</sequence>
<dbReference type="Gene3D" id="3.40.50.300">
    <property type="entry name" value="P-loop containing nucleotide triphosphate hydrolases"/>
    <property type="match status" value="1"/>
</dbReference>
<evidence type="ECO:0000313" key="4">
    <source>
        <dbReference type="Proteomes" id="UP000807469"/>
    </source>
</evidence>
<comment type="caution">
    <text evidence="3">The sequence shown here is derived from an EMBL/GenBank/DDBJ whole genome shotgun (WGS) entry which is preliminary data.</text>
</comment>
<organism evidence="3 4">
    <name type="scientific">Pholiota conissans</name>
    <dbReference type="NCBI Taxonomy" id="109636"/>
    <lineage>
        <taxon>Eukaryota</taxon>
        <taxon>Fungi</taxon>
        <taxon>Dikarya</taxon>
        <taxon>Basidiomycota</taxon>
        <taxon>Agaricomycotina</taxon>
        <taxon>Agaricomycetes</taxon>
        <taxon>Agaricomycetidae</taxon>
        <taxon>Agaricales</taxon>
        <taxon>Agaricineae</taxon>
        <taxon>Strophariaceae</taxon>
        <taxon>Pholiota</taxon>
    </lineage>
</organism>
<dbReference type="EMBL" id="MU155318">
    <property type="protein sequence ID" value="KAF9475803.1"/>
    <property type="molecule type" value="Genomic_DNA"/>
</dbReference>
<keyword evidence="4" id="KW-1185">Reference proteome</keyword>
<dbReference type="AlphaFoldDB" id="A0A9P5YU07"/>
<dbReference type="Proteomes" id="UP000807469">
    <property type="component" value="Unassembled WGS sequence"/>
</dbReference>
<gene>
    <name evidence="3" type="ORF">BDN70DRAFT_923758</name>
</gene>
<keyword evidence="1" id="KW-0677">Repeat</keyword>
<dbReference type="OrthoDB" id="4760524at2759"/>
<name>A0A9P5YU07_9AGAR</name>
<proteinExistence type="predicted"/>
<dbReference type="Pfam" id="PF24883">
    <property type="entry name" value="NPHP3_N"/>
    <property type="match status" value="1"/>
</dbReference>
<accession>A0A9P5YU07</accession>
<feature type="domain" description="Nephrocystin 3-like N-terminal" evidence="2">
    <location>
        <begin position="75"/>
        <end position="179"/>
    </location>
</feature>
<dbReference type="PANTHER" id="PTHR10039:SF14">
    <property type="entry name" value="NACHT DOMAIN-CONTAINING PROTEIN"/>
    <property type="match status" value="1"/>
</dbReference>
<dbReference type="InterPro" id="IPR027417">
    <property type="entry name" value="P-loop_NTPase"/>
</dbReference>
<reference evidence="3" key="1">
    <citation type="submission" date="2020-11" db="EMBL/GenBank/DDBJ databases">
        <authorList>
            <consortium name="DOE Joint Genome Institute"/>
            <person name="Ahrendt S."/>
            <person name="Riley R."/>
            <person name="Andreopoulos W."/>
            <person name="Labutti K."/>
            <person name="Pangilinan J."/>
            <person name="Ruiz-Duenas F.J."/>
            <person name="Barrasa J.M."/>
            <person name="Sanchez-Garcia M."/>
            <person name="Camarero S."/>
            <person name="Miyauchi S."/>
            <person name="Serrano A."/>
            <person name="Linde D."/>
            <person name="Babiker R."/>
            <person name="Drula E."/>
            <person name="Ayuso-Fernandez I."/>
            <person name="Pacheco R."/>
            <person name="Padilla G."/>
            <person name="Ferreira P."/>
            <person name="Barriuso J."/>
            <person name="Kellner H."/>
            <person name="Castanera R."/>
            <person name="Alfaro M."/>
            <person name="Ramirez L."/>
            <person name="Pisabarro A.G."/>
            <person name="Kuo A."/>
            <person name="Tritt A."/>
            <person name="Lipzen A."/>
            <person name="He G."/>
            <person name="Yan M."/>
            <person name="Ng V."/>
            <person name="Cullen D."/>
            <person name="Martin F."/>
            <person name="Rosso M.-N."/>
            <person name="Henrissat B."/>
            <person name="Hibbett D."/>
            <person name="Martinez A.T."/>
            <person name="Grigoriev I.V."/>
        </authorList>
    </citation>
    <scope>NUCLEOTIDE SEQUENCE</scope>
    <source>
        <strain evidence="3">CIRM-BRFM 674</strain>
    </source>
</reference>
<evidence type="ECO:0000256" key="1">
    <source>
        <dbReference type="ARBA" id="ARBA00022737"/>
    </source>
</evidence>
<dbReference type="SUPFAM" id="SSF52540">
    <property type="entry name" value="P-loop containing nucleoside triphosphate hydrolases"/>
    <property type="match status" value="1"/>
</dbReference>
<dbReference type="InterPro" id="IPR056884">
    <property type="entry name" value="NPHP3-like_N"/>
</dbReference>
<evidence type="ECO:0000313" key="3">
    <source>
        <dbReference type="EMBL" id="KAF9475803.1"/>
    </source>
</evidence>